<name>A0A9N9CAX6_9GLOM</name>
<dbReference type="AlphaFoldDB" id="A0A9N9CAX6"/>
<dbReference type="Proteomes" id="UP000789570">
    <property type="component" value="Unassembled WGS sequence"/>
</dbReference>
<comment type="caution">
    <text evidence="2">The sequence shown here is derived from an EMBL/GenBank/DDBJ whole genome shotgun (WGS) entry which is preliminary data.</text>
</comment>
<feature type="region of interest" description="Disordered" evidence="1">
    <location>
        <begin position="213"/>
        <end position="259"/>
    </location>
</feature>
<accession>A0A9N9CAX6</accession>
<keyword evidence="3" id="KW-1185">Reference proteome</keyword>
<dbReference type="OrthoDB" id="2439137at2759"/>
<dbReference type="EMBL" id="CAJVPQ010002321">
    <property type="protein sequence ID" value="CAG8592531.1"/>
    <property type="molecule type" value="Genomic_DNA"/>
</dbReference>
<proteinExistence type="predicted"/>
<protein>
    <submittedName>
        <fullName evidence="2">2075_t:CDS:1</fullName>
    </submittedName>
</protein>
<feature type="non-terminal residue" evidence="2">
    <location>
        <position position="1"/>
    </location>
</feature>
<gene>
    <name evidence="2" type="ORF">FCALED_LOCUS8168</name>
</gene>
<organism evidence="2 3">
    <name type="scientific">Funneliformis caledonium</name>
    <dbReference type="NCBI Taxonomy" id="1117310"/>
    <lineage>
        <taxon>Eukaryota</taxon>
        <taxon>Fungi</taxon>
        <taxon>Fungi incertae sedis</taxon>
        <taxon>Mucoromycota</taxon>
        <taxon>Glomeromycotina</taxon>
        <taxon>Glomeromycetes</taxon>
        <taxon>Glomerales</taxon>
        <taxon>Glomeraceae</taxon>
        <taxon>Funneliformis</taxon>
    </lineage>
</organism>
<evidence type="ECO:0000313" key="2">
    <source>
        <dbReference type="EMBL" id="CAG8592531.1"/>
    </source>
</evidence>
<evidence type="ECO:0000256" key="1">
    <source>
        <dbReference type="SAM" id="MobiDB-lite"/>
    </source>
</evidence>
<evidence type="ECO:0000313" key="3">
    <source>
        <dbReference type="Proteomes" id="UP000789570"/>
    </source>
</evidence>
<sequence length="259" mass="29621">MHLCKVCVISESRLSWLNKEKPLKIKIVGSQLPINVLISHNPSVLRLNLSRQVRDHIIVNRRSDHHTANSIKSKLLMPFNGAEENELKEALKNQRQICNNNKLRSYLMHDDQRLGENSEVLKLKGYILYYQQPDPLQSEEEKQFYQLTLSNEFWLRNGKKFGQNCIGMDSKHDLNNDRTPVLVLVTENNSDSGTPLAFGGLVFSPKDNISECNSDPFRPPELKHKTNKGASPKAVTKLHKPSRILQTLQSNSQNETNPF</sequence>
<feature type="compositionally biased region" description="Polar residues" evidence="1">
    <location>
        <begin position="244"/>
        <end position="259"/>
    </location>
</feature>
<reference evidence="2" key="1">
    <citation type="submission" date="2021-06" db="EMBL/GenBank/DDBJ databases">
        <authorList>
            <person name="Kallberg Y."/>
            <person name="Tangrot J."/>
            <person name="Rosling A."/>
        </authorList>
    </citation>
    <scope>NUCLEOTIDE SEQUENCE</scope>
    <source>
        <strain evidence="2">UK204</strain>
    </source>
</reference>